<evidence type="ECO:0000313" key="2">
    <source>
        <dbReference type="EMBL" id="NSL50919.1"/>
    </source>
</evidence>
<dbReference type="SUPFAM" id="SSF141868">
    <property type="entry name" value="EAL domain-like"/>
    <property type="match status" value="1"/>
</dbReference>
<dbReference type="Pfam" id="PF00563">
    <property type="entry name" value="EAL"/>
    <property type="match status" value="1"/>
</dbReference>
<dbReference type="SMART" id="SM00052">
    <property type="entry name" value="EAL"/>
    <property type="match status" value="1"/>
</dbReference>
<feature type="domain" description="EAL" evidence="1">
    <location>
        <begin position="3"/>
        <end position="252"/>
    </location>
</feature>
<dbReference type="RefSeq" id="WP_173730123.1">
    <property type="nucleotide sequence ID" value="NZ_JABTTE010000003.1"/>
</dbReference>
<dbReference type="AlphaFoldDB" id="A0A8J8KAK1"/>
<dbReference type="InterPro" id="IPR050706">
    <property type="entry name" value="Cyclic-di-GMP_PDE-like"/>
</dbReference>
<evidence type="ECO:0000259" key="1">
    <source>
        <dbReference type="PROSITE" id="PS50883"/>
    </source>
</evidence>
<gene>
    <name evidence="2" type="ORF">HR057_03955</name>
</gene>
<accession>A0A8J8KAK1</accession>
<dbReference type="GO" id="GO:0071111">
    <property type="term" value="F:cyclic-guanylate-specific phosphodiesterase activity"/>
    <property type="evidence" value="ECO:0007669"/>
    <property type="project" value="InterPro"/>
</dbReference>
<dbReference type="PANTHER" id="PTHR33121">
    <property type="entry name" value="CYCLIC DI-GMP PHOSPHODIESTERASE PDEF"/>
    <property type="match status" value="1"/>
</dbReference>
<comment type="caution">
    <text evidence="2">The sequence shown here is derived from an EMBL/GenBank/DDBJ whole genome shotgun (WGS) entry which is preliminary data.</text>
</comment>
<dbReference type="Proteomes" id="UP000625804">
    <property type="component" value="Unassembled WGS sequence"/>
</dbReference>
<dbReference type="EMBL" id="JABTTE010000003">
    <property type="protein sequence ID" value="NSL50919.1"/>
    <property type="molecule type" value="Genomic_DNA"/>
</dbReference>
<evidence type="ECO:0000313" key="3">
    <source>
        <dbReference type="Proteomes" id="UP000625804"/>
    </source>
</evidence>
<keyword evidence="3" id="KW-1185">Reference proteome</keyword>
<dbReference type="InterPro" id="IPR035919">
    <property type="entry name" value="EAL_sf"/>
</dbReference>
<protein>
    <submittedName>
        <fullName evidence="2">EAL domain-containing protein</fullName>
    </submittedName>
</protein>
<dbReference type="Gene3D" id="3.20.20.450">
    <property type="entry name" value="EAL domain"/>
    <property type="match status" value="1"/>
</dbReference>
<sequence length="258" mass="29880">MTIRFLEKRLTSNLVIQPDEHLYHVFQPIIHLEDGDFFGFEAFLRSNKHDPVTIFRNAEEKNQKCWLDLLSAQHSINTFSQSMKSNDYLLFINLFPSTLTHSSCTSLLEFIHKNPVTVHERVVIEISEKEPINDLLKFKETVHFLKKAGYCIALDDVGSLPLSQSKINWVKPDIIKIDKSLAHELSESIEKQNRIKRLLYFCGKEMKVVLKGIETFIDLETAKSIGITFGQGFYFGMPTSLSVTNKIFFNRLVHNKHY</sequence>
<proteinExistence type="predicted"/>
<name>A0A8J8KAK1_9BACI</name>
<dbReference type="PANTHER" id="PTHR33121:SF76">
    <property type="entry name" value="SIGNALING PROTEIN"/>
    <property type="match status" value="1"/>
</dbReference>
<reference evidence="2" key="1">
    <citation type="submission" date="2020-06" db="EMBL/GenBank/DDBJ databases">
        <title>A novel thermopfilic bacterium from Erzurum, Turkey.</title>
        <authorList>
            <person name="Adiguzel A."/>
            <person name="Ay H."/>
            <person name="Baltaci M.O."/>
        </authorList>
    </citation>
    <scope>NUCLEOTIDE SEQUENCE</scope>
    <source>
        <strain evidence="2">P2</strain>
    </source>
</reference>
<dbReference type="InterPro" id="IPR001633">
    <property type="entry name" value="EAL_dom"/>
</dbReference>
<dbReference type="PROSITE" id="PS50883">
    <property type="entry name" value="EAL"/>
    <property type="match status" value="1"/>
</dbReference>
<dbReference type="CDD" id="cd01948">
    <property type="entry name" value="EAL"/>
    <property type="match status" value="1"/>
</dbReference>
<organism evidence="2 3">
    <name type="scientific">Calidifontibacillus erzurumensis</name>
    <dbReference type="NCBI Taxonomy" id="2741433"/>
    <lineage>
        <taxon>Bacteria</taxon>
        <taxon>Bacillati</taxon>
        <taxon>Bacillota</taxon>
        <taxon>Bacilli</taxon>
        <taxon>Bacillales</taxon>
        <taxon>Bacillaceae</taxon>
        <taxon>Calidifontibacillus/Schinkia group</taxon>
        <taxon>Calidifontibacillus</taxon>
    </lineage>
</organism>